<dbReference type="PANTHER" id="PTHR18964">
    <property type="entry name" value="ROK (REPRESSOR, ORF, KINASE) FAMILY"/>
    <property type="match status" value="1"/>
</dbReference>
<dbReference type="RefSeq" id="WP_163227493.1">
    <property type="nucleotide sequence ID" value="NZ_VYSG01000001.1"/>
</dbReference>
<comment type="caution">
    <text evidence="3">The sequence shown here is derived from an EMBL/GenBank/DDBJ whole genome shotgun (WGS) entry which is preliminary data.</text>
</comment>
<dbReference type="InterPro" id="IPR036388">
    <property type="entry name" value="WH-like_DNA-bd_sf"/>
</dbReference>
<dbReference type="Gene3D" id="1.10.10.10">
    <property type="entry name" value="Winged helix-like DNA-binding domain superfamily/Winged helix DNA-binding domain"/>
    <property type="match status" value="1"/>
</dbReference>
<dbReference type="Pfam" id="PF12802">
    <property type="entry name" value="MarR_2"/>
    <property type="match status" value="1"/>
</dbReference>
<dbReference type="GO" id="GO:0003700">
    <property type="term" value="F:DNA-binding transcription factor activity"/>
    <property type="evidence" value="ECO:0007669"/>
    <property type="project" value="InterPro"/>
</dbReference>
<dbReference type="InterPro" id="IPR000835">
    <property type="entry name" value="HTH_MarR-typ"/>
</dbReference>
<evidence type="ECO:0000313" key="3">
    <source>
        <dbReference type="EMBL" id="NEG70002.1"/>
    </source>
</evidence>
<dbReference type="AlphaFoldDB" id="A0A6I5NMN6"/>
<protein>
    <submittedName>
        <fullName evidence="3">ROK family protein</fullName>
    </submittedName>
</protein>
<accession>A0A6I5NMN6</accession>
<dbReference type="InterPro" id="IPR036390">
    <property type="entry name" value="WH_DNA-bd_sf"/>
</dbReference>
<gene>
    <name evidence="3" type="ORF">F6S87_05220</name>
</gene>
<sequence length="390" mass="41538">MAGRIFGSQRSLREANRANLLETVHKFGAMTQVELAELTGLSTATVSALVHELVDDGKIETRNTVRNGRRATLVTLARNQGLGVGIMINRRELELQILDFSKQSLANHKLPLADGHQPDETLDRAQVLLSEAIDAIGADFSEIVGIGVALGAPIERRDFTVAVPGIMTNWDGFDVKGQLEDAYRMPVYIDNDANAGALCEARIGAAAEQGVRSFLYVRAGNGVGGAIVINGEVWHGVTGLAGEIGHVQIDPLGAICLCGNRGCLDTVVNEERLTSLLSVTYGNLTLEDMVRRANEGDPGCRRVISDAAVRVGDVAASTCIAFDPEMVVVGGTLSLAGETFLEPFRESLERKLFPDVVAAIDVLPAKYPVENPAIGAAIMAIENAERADLG</sequence>
<keyword evidence="4" id="KW-1185">Reference proteome</keyword>
<dbReference type="InterPro" id="IPR000600">
    <property type="entry name" value="ROK"/>
</dbReference>
<dbReference type="InterPro" id="IPR043129">
    <property type="entry name" value="ATPase_NBD"/>
</dbReference>
<organism evidence="3 4">
    <name type="scientific">Bifidobacterium choloepi</name>
    <dbReference type="NCBI Taxonomy" id="2614131"/>
    <lineage>
        <taxon>Bacteria</taxon>
        <taxon>Bacillati</taxon>
        <taxon>Actinomycetota</taxon>
        <taxon>Actinomycetes</taxon>
        <taxon>Bifidobacteriales</taxon>
        <taxon>Bifidobacteriaceae</taxon>
        <taxon>Bifidobacterium</taxon>
    </lineage>
</organism>
<dbReference type="EMBL" id="VYSG01000001">
    <property type="protein sequence ID" value="NEG70002.1"/>
    <property type="molecule type" value="Genomic_DNA"/>
</dbReference>
<evidence type="ECO:0000313" key="4">
    <source>
        <dbReference type="Proteomes" id="UP000469292"/>
    </source>
</evidence>
<feature type="domain" description="HTH marR-type" evidence="2">
    <location>
        <begin position="18"/>
        <end position="70"/>
    </location>
</feature>
<dbReference type="Proteomes" id="UP000469292">
    <property type="component" value="Unassembled WGS sequence"/>
</dbReference>
<evidence type="ECO:0000259" key="2">
    <source>
        <dbReference type="Pfam" id="PF12802"/>
    </source>
</evidence>
<reference evidence="3 4" key="1">
    <citation type="submission" date="2019-09" db="EMBL/GenBank/DDBJ databases">
        <title>Phylogenetic characterization of a novel taxon of the genus Bifidobacterium: Bifidobacterium choloepi sp. nov.</title>
        <authorList>
            <person name="Modesto M."/>
            <person name="Satti M."/>
        </authorList>
    </citation>
    <scope>NUCLEOTIDE SEQUENCE [LARGE SCALE GENOMIC DNA]</scope>
    <source>
        <strain evidence="3 4">BRDM6</strain>
    </source>
</reference>
<name>A0A6I5NMN6_9BIFI</name>
<comment type="similarity">
    <text evidence="1">Belongs to the ROK (NagC/XylR) family.</text>
</comment>
<dbReference type="PANTHER" id="PTHR18964:SF173">
    <property type="entry name" value="GLUCOKINASE"/>
    <property type="match status" value="1"/>
</dbReference>
<dbReference type="Pfam" id="PF00480">
    <property type="entry name" value="ROK"/>
    <property type="match status" value="1"/>
</dbReference>
<evidence type="ECO:0000256" key="1">
    <source>
        <dbReference type="ARBA" id="ARBA00006479"/>
    </source>
</evidence>
<dbReference type="SUPFAM" id="SSF46785">
    <property type="entry name" value="Winged helix' DNA-binding domain"/>
    <property type="match status" value="1"/>
</dbReference>
<dbReference type="SUPFAM" id="SSF53067">
    <property type="entry name" value="Actin-like ATPase domain"/>
    <property type="match status" value="1"/>
</dbReference>
<proteinExistence type="inferred from homology"/>
<dbReference type="Gene3D" id="3.30.420.40">
    <property type="match status" value="2"/>
</dbReference>